<name>A0A161S0C7_9BACL</name>
<protein>
    <recommendedName>
        <fullName evidence="3">ABC transporter substrate-binding protein</fullName>
    </recommendedName>
</protein>
<dbReference type="AlphaFoldDB" id="A0A161S0C7"/>
<dbReference type="SUPFAM" id="SSF53850">
    <property type="entry name" value="Periplasmic binding protein-like II"/>
    <property type="match status" value="1"/>
</dbReference>
<evidence type="ECO:0000313" key="2">
    <source>
        <dbReference type="Proteomes" id="UP000076563"/>
    </source>
</evidence>
<gene>
    <name evidence="1" type="ORF">AV654_05885</name>
</gene>
<dbReference type="Pfam" id="PF01547">
    <property type="entry name" value="SBP_bac_1"/>
    <property type="match status" value="1"/>
</dbReference>
<evidence type="ECO:0000313" key="1">
    <source>
        <dbReference type="EMBL" id="KZE71732.1"/>
    </source>
</evidence>
<dbReference type="PANTHER" id="PTHR43649:SF17">
    <property type="entry name" value="ABC TRANSPORTER SOLUTE BINDING PROTEIN-SUGAR TRANSPORT"/>
    <property type="match status" value="1"/>
</dbReference>
<dbReference type="PROSITE" id="PS51257">
    <property type="entry name" value="PROKAR_LIPOPROTEIN"/>
    <property type="match status" value="1"/>
</dbReference>
<dbReference type="InterPro" id="IPR050490">
    <property type="entry name" value="Bact_solute-bd_prot1"/>
</dbReference>
<evidence type="ECO:0008006" key="3">
    <source>
        <dbReference type="Google" id="ProtNLM"/>
    </source>
</evidence>
<sequence length="530" mass="59748">MEMTSKWIVFSIVTALTMTSLSGCSSNSDTADSGANAPASDGKRPKLSVFIASRTSDALYTNETLVWKELGKRLNIDFEFITGDIKTMRTKLPVMIASGQYPDIVSGGIADINKYGQSGAFIPLNDPIAKSAPNIKKHLMDDPEAKIQTVSFDGNIYAIPMLSAVRTSEGPLVRKDWLDRLGLPMPETMDDWYNMLKAFKEKDANGNGNPNDEIPFSSVGGQDDKYYLNFADAWGIDLNTDNRWKVENDKLIFTPIDPRAKEYLATMNKWYNEGLIDKEFLSRQEQDFKAAIFSNKVGATNHWIGFLAEFNDLPEAKKVPGFHFEVAKPPVLHKGDKAATRRQQLITVPWAWGISANNKNVEATMKLFDYVYSDEGQILLNFGVEGDSYAKGADGALVYTDKIMKNPDGPRKALWRIGTQALIGFRQDVRYEKALCSSPDVCRQLFSYMDNKLFADPAPTFKYTDADFEEYNKITTQINTYVDSMLSKFIIGQEPLSKFDEYVAKVKSMNYDKLESIQKRAYDKYKELKK</sequence>
<dbReference type="PANTHER" id="PTHR43649">
    <property type="entry name" value="ARABINOSE-BINDING PROTEIN-RELATED"/>
    <property type="match status" value="1"/>
</dbReference>
<dbReference type="InterPro" id="IPR006059">
    <property type="entry name" value="SBP"/>
</dbReference>
<dbReference type="EMBL" id="LQRA01000110">
    <property type="protein sequence ID" value="KZE71732.1"/>
    <property type="molecule type" value="Genomic_DNA"/>
</dbReference>
<accession>A0A161S0C7</accession>
<keyword evidence="2" id="KW-1185">Reference proteome</keyword>
<dbReference type="Proteomes" id="UP000076563">
    <property type="component" value="Unassembled WGS sequence"/>
</dbReference>
<dbReference type="Gene3D" id="3.40.190.10">
    <property type="entry name" value="Periplasmic binding protein-like II"/>
    <property type="match status" value="2"/>
</dbReference>
<organism evidence="1 2">
    <name type="scientific">Paenibacillus elgii</name>
    <dbReference type="NCBI Taxonomy" id="189691"/>
    <lineage>
        <taxon>Bacteria</taxon>
        <taxon>Bacillati</taxon>
        <taxon>Bacillota</taxon>
        <taxon>Bacilli</taxon>
        <taxon>Bacillales</taxon>
        <taxon>Paenibacillaceae</taxon>
        <taxon>Paenibacillus</taxon>
    </lineage>
</organism>
<proteinExistence type="predicted"/>
<reference evidence="2" key="1">
    <citation type="submission" date="2016-01" db="EMBL/GenBank/DDBJ databases">
        <title>Draft genome of Chromobacterium sp. F49.</title>
        <authorList>
            <person name="Hong K.W."/>
        </authorList>
    </citation>
    <scope>NUCLEOTIDE SEQUENCE [LARGE SCALE GENOMIC DNA]</scope>
    <source>
        <strain evidence="2">M63</strain>
    </source>
</reference>
<comment type="caution">
    <text evidence="1">The sequence shown here is derived from an EMBL/GenBank/DDBJ whole genome shotgun (WGS) entry which is preliminary data.</text>
</comment>